<dbReference type="RefSeq" id="WP_065994171.1">
    <property type="nucleotide sequence ID" value="NZ_CP029397.2"/>
</dbReference>
<evidence type="ECO:0000313" key="2">
    <source>
        <dbReference type="EMBL" id="AWL29757.1"/>
    </source>
</evidence>
<keyword evidence="1" id="KW-0812">Transmembrane</keyword>
<dbReference type="AlphaFoldDB" id="A0A2S2FFL7"/>
<dbReference type="STRING" id="1871111.GCA_001704615_03535"/>
<dbReference type="KEGG" id="adv:DJ533_14885"/>
<protein>
    <submittedName>
        <fullName evidence="2">Uncharacterized protein</fullName>
    </submittedName>
</protein>
<keyword evidence="1" id="KW-0472">Membrane</keyword>
<gene>
    <name evidence="2" type="ORF">DJ533_14885</name>
</gene>
<dbReference type="Proteomes" id="UP000245977">
    <property type="component" value="Chromosome"/>
</dbReference>
<evidence type="ECO:0000256" key="1">
    <source>
        <dbReference type="SAM" id="Phobius"/>
    </source>
</evidence>
<accession>A0A2S2FFL7</accession>
<sequence length="172" mass="20535">MQTQNEKILYKTTPKTSIYTFFSILLIYGWAFFLFHTSLKIQHILLMTLPLFFVFIRCFDSLTISHERIIVKVLFSTKSVQLQDLHHPPLLEINPYTFKKYEWQRKLLKQNFQTFWLKKSVISFPHSTKITAEKTLQNIRLSLFSKQQAQDIIAVLEQYWQLSPTIQTPPQH</sequence>
<dbReference type="OrthoDB" id="6685991at2"/>
<keyword evidence="3" id="KW-1185">Reference proteome</keyword>
<dbReference type="EMBL" id="CP029397">
    <property type="protein sequence ID" value="AWL29757.1"/>
    <property type="molecule type" value="Genomic_DNA"/>
</dbReference>
<proteinExistence type="predicted"/>
<keyword evidence="1" id="KW-1133">Transmembrane helix</keyword>
<organism evidence="2 3">
    <name type="scientific">Acinetobacter defluvii</name>
    <dbReference type="NCBI Taxonomy" id="1871111"/>
    <lineage>
        <taxon>Bacteria</taxon>
        <taxon>Pseudomonadati</taxon>
        <taxon>Pseudomonadota</taxon>
        <taxon>Gammaproteobacteria</taxon>
        <taxon>Moraxellales</taxon>
        <taxon>Moraxellaceae</taxon>
        <taxon>Acinetobacter</taxon>
    </lineage>
</organism>
<evidence type="ECO:0000313" key="3">
    <source>
        <dbReference type="Proteomes" id="UP000245977"/>
    </source>
</evidence>
<feature type="transmembrane region" description="Helical" evidence="1">
    <location>
        <begin position="16"/>
        <end position="35"/>
    </location>
</feature>
<name>A0A2S2FFL7_9GAMM</name>
<reference evidence="2" key="1">
    <citation type="submission" date="2019-08" db="EMBL/GenBank/DDBJ databases">
        <title>The complete genome of Acinetobacter defluvii strain WCHAD010030.</title>
        <authorList>
            <person name="Hu Y."/>
            <person name="Qin J."/>
            <person name="Feng Y."/>
            <person name="Zong Z."/>
        </authorList>
    </citation>
    <scope>NUCLEOTIDE SEQUENCE</scope>
    <source>
        <strain evidence="2">WCHA30</strain>
    </source>
</reference>